<reference evidence="2" key="1">
    <citation type="submission" date="2018-06" db="EMBL/GenBank/DDBJ databases">
        <authorList>
            <person name="Khan S.A."/>
        </authorList>
    </citation>
    <scope>NUCLEOTIDE SEQUENCE [LARGE SCALE GENOMIC DNA]</scope>
    <source>
        <strain evidence="2">DB-1506</strain>
    </source>
</reference>
<name>A0A327M3J0_9PROT</name>
<protein>
    <submittedName>
        <fullName evidence="1">Uncharacterized protein</fullName>
    </submittedName>
</protein>
<gene>
    <name evidence="1" type="ORF">DOO78_20010</name>
</gene>
<accession>A0A327M3J0</accession>
<dbReference type="Proteomes" id="UP000249065">
    <property type="component" value="Unassembled WGS sequence"/>
</dbReference>
<dbReference type="AlphaFoldDB" id="A0A327M3J0"/>
<keyword evidence="2" id="KW-1185">Reference proteome</keyword>
<dbReference type="RefSeq" id="WP_111471640.1">
    <property type="nucleotide sequence ID" value="NZ_QLIX01000019.1"/>
</dbReference>
<evidence type="ECO:0000313" key="2">
    <source>
        <dbReference type="Proteomes" id="UP000249065"/>
    </source>
</evidence>
<organism evidence="1 2">
    <name type="scientific">Roseicella frigidaeris</name>
    <dbReference type="NCBI Taxonomy" id="2230885"/>
    <lineage>
        <taxon>Bacteria</taxon>
        <taxon>Pseudomonadati</taxon>
        <taxon>Pseudomonadota</taxon>
        <taxon>Alphaproteobacteria</taxon>
        <taxon>Acetobacterales</taxon>
        <taxon>Roseomonadaceae</taxon>
        <taxon>Roseicella</taxon>
    </lineage>
</organism>
<proteinExistence type="predicted"/>
<comment type="caution">
    <text evidence="1">The sequence shown here is derived from an EMBL/GenBank/DDBJ whole genome shotgun (WGS) entry which is preliminary data.</text>
</comment>
<evidence type="ECO:0000313" key="1">
    <source>
        <dbReference type="EMBL" id="RAI57309.1"/>
    </source>
</evidence>
<sequence>MPFDLMPPGTAMEHPHQQQINALALTLGTLVGMLQQKGVLRGAEVSQVFHVAEHLLAEDFTLGHEMIATVRDLAISIGGATERLAASRHEPFHGGDAW</sequence>
<dbReference type="EMBL" id="QLIX01000019">
    <property type="protein sequence ID" value="RAI57309.1"/>
    <property type="molecule type" value="Genomic_DNA"/>
</dbReference>